<dbReference type="InterPro" id="IPR001881">
    <property type="entry name" value="EGF-like_Ca-bd_dom"/>
</dbReference>
<dbReference type="InterPro" id="IPR035976">
    <property type="entry name" value="Sushi/SCR/CCP_sf"/>
</dbReference>
<evidence type="ECO:0008006" key="19">
    <source>
        <dbReference type="Google" id="ProtNLM"/>
    </source>
</evidence>
<keyword evidence="13" id="KW-0768">Sushi</keyword>
<dbReference type="Pfam" id="PF00057">
    <property type="entry name" value="Ldl_recept_a"/>
    <property type="match status" value="2"/>
</dbReference>
<keyword evidence="9 13" id="KW-1015">Disulfide bond</keyword>
<dbReference type="CDD" id="cd00033">
    <property type="entry name" value="CCP"/>
    <property type="match status" value="1"/>
</dbReference>
<evidence type="ECO:0000256" key="4">
    <source>
        <dbReference type="ARBA" id="ARBA00022692"/>
    </source>
</evidence>
<dbReference type="InterPro" id="IPR000436">
    <property type="entry name" value="Sushi_SCR_CCP_dom"/>
</dbReference>
<dbReference type="InterPro" id="IPR036055">
    <property type="entry name" value="LDL_receptor-like_sf"/>
</dbReference>
<dbReference type="InterPro" id="IPR049883">
    <property type="entry name" value="NOTCH1_EGF-like"/>
</dbReference>
<sequence>MPNVQMNDDYPMDEFDRLRPDAFSEFDQYMDALPDRLHENLPDEIAEEGTRNQIDDYVYGAVARDEPYDEGKDRHPARMTQAVSPAELKLIELSKEWFEKLHGTRYHDCILLSGRTYDKYVWDLIIEGPKGSIYEGGVFFAEIKIPKLFPEECPIISFSTFIMHPEFQDNAMFAYKNLRRYWKYDMDLISVVDFVYDNLVNVMTKTLFFPFCHAAIHFGHREATSHQLPFGALNTCDLFEEATALHCLRDLVDYADLTANVLHPPLSAVEENCDKFNHYMMCTSGVRPDCRQSRAPNIEKMYETICEEKFAAIMKDEKKCLLEVENDKQVKECFVNKTNTLRDETPDTASMPTTTYECTVIQAYVDCLFERESETCKDAVKIEISFLSMLAKRNADSECNLMMNATRSRPKEKPLEECDDRGNCKCRLAGYYYDAAQKKCLDVNECDSLSSACSQVCTNLPGSYECSCDERFYRLASDNKTCDRIDKTPFWLFFAHGQSVWNISTDGKSFQLQRAGLQKTAMIDVDVKERRLYYADIGANVIERMNIDGTFPQAVQRFDVDGLEGIAVDWIGRNLYSLRKTDILVQSLDGRFRTSVYRNVMTLPRSIALHPSKGLMFVTDWSSNAFIAVAAMDGSRFRKIVTDRITWPNAIAIDIFAEKIYWADAFLDTIETANMDGTGRRTVVSDAGSVPHIFGLAVADDFIYWTDWTYRGILRANKQNGENITVLAQTALLPYSLKVFHKTLQPDQPSPCELMGCGQLCLLGENGASKCSCGEGFELQEDNKTCSSNCSDMQIECGGSDPKCISKLYLCDGLAQCSNQADEMNCPPRICLPGQFQCHDNKKCLPPGGLCDEVPDCADGSDEIYCPEPNKDCAPLNDPNGEFVINDSKNGTTGSLKCNPGYSSNCYTFSCLQGAWNPEPEPCTPTRARRQTQECFAIGVPLGSNISYSAPASNTMTYSQGTQATISCAPGHQIQGPTTSTCNNGIWDPLTLGPCILAQASSTGCLAHIPPIGGELIYSTDHQIGVYPAGTTATARCTNGANIEGVSTASCTNGAWSPPMFGTCAVFTTPPIN</sequence>
<dbReference type="InterPro" id="IPR000742">
    <property type="entry name" value="EGF"/>
</dbReference>
<dbReference type="InterPro" id="IPR002172">
    <property type="entry name" value="LDrepeatLR_classA_rpt"/>
</dbReference>
<dbReference type="GO" id="GO:0017147">
    <property type="term" value="F:Wnt-protein binding"/>
    <property type="evidence" value="ECO:0007669"/>
    <property type="project" value="TreeGrafter"/>
</dbReference>
<dbReference type="SMART" id="SM00181">
    <property type="entry name" value="EGF"/>
    <property type="match status" value="2"/>
</dbReference>
<evidence type="ECO:0000259" key="15">
    <source>
        <dbReference type="PROSITE" id="PS50127"/>
    </source>
</evidence>
<dbReference type="OrthoDB" id="10066840at2759"/>
<name>A0A8S1F9B1_9PELO</name>
<feature type="disulfide bond" evidence="12">
    <location>
        <begin position="811"/>
        <end position="826"/>
    </location>
</feature>
<dbReference type="Gene3D" id="2.10.70.10">
    <property type="entry name" value="Complement Module, domain 1"/>
    <property type="match status" value="2"/>
</dbReference>
<comment type="caution">
    <text evidence="13">Lacks conserved residue(s) required for the propagation of feature annotation.</text>
</comment>
<dbReference type="SMART" id="SM00135">
    <property type="entry name" value="LY"/>
    <property type="match status" value="5"/>
</dbReference>
<evidence type="ECO:0000259" key="16">
    <source>
        <dbReference type="PROSITE" id="PS50923"/>
    </source>
</evidence>
<dbReference type="PROSITE" id="PS50127">
    <property type="entry name" value="UBC_2"/>
    <property type="match status" value="1"/>
</dbReference>
<evidence type="ECO:0000256" key="7">
    <source>
        <dbReference type="ARBA" id="ARBA00022989"/>
    </source>
</evidence>
<dbReference type="InterPro" id="IPR016135">
    <property type="entry name" value="UBQ-conjugating_enzyme/RWD"/>
</dbReference>
<evidence type="ECO:0000256" key="6">
    <source>
        <dbReference type="ARBA" id="ARBA00022737"/>
    </source>
</evidence>
<dbReference type="SMART" id="SM00032">
    <property type="entry name" value="CCP"/>
    <property type="match status" value="3"/>
</dbReference>
<dbReference type="Pfam" id="PF00084">
    <property type="entry name" value="Sushi"/>
    <property type="match status" value="1"/>
</dbReference>
<feature type="repeat" description="LDL-receptor class B" evidence="14">
    <location>
        <begin position="530"/>
        <end position="572"/>
    </location>
</feature>
<comment type="subcellular location">
    <subcellularLocation>
        <location evidence="1">Membrane</location>
        <topology evidence="1">Single-pass membrane protein</topology>
    </subcellularLocation>
</comment>
<dbReference type="EMBL" id="CADEPM010000007">
    <property type="protein sequence ID" value="CAB3408313.1"/>
    <property type="molecule type" value="Genomic_DNA"/>
</dbReference>
<keyword evidence="6" id="KW-0677">Repeat</keyword>
<keyword evidence="11" id="KW-0325">Glycoprotein</keyword>
<dbReference type="AlphaFoldDB" id="A0A8S1F9B1"/>
<keyword evidence="7" id="KW-1133">Transmembrane helix</keyword>
<dbReference type="Gene3D" id="2.10.25.10">
    <property type="entry name" value="Laminin"/>
    <property type="match status" value="1"/>
</dbReference>
<dbReference type="Gene3D" id="4.10.400.10">
    <property type="entry name" value="Low-density Lipoprotein Receptor"/>
    <property type="match status" value="1"/>
</dbReference>
<evidence type="ECO:0000256" key="8">
    <source>
        <dbReference type="ARBA" id="ARBA00023136"/>
    </source>
</evidence>
<dbReference type="PANTHER" id="PTHR46513">
    <property type="entry name" value="VITELLOGENIN RECEPTOR-LIKE PROTEIN-RELATED-RELATED"/>
    <property type="match status" value="1"/>
</dbReference>
<dbReference type="PROSITE" id="PS51120">
    <property type="entry name" value="LDLRB"/>
    <property type="match status" value="2"/>
</dbReference>
<dbReference type="GO" id="GO:0042813">
    <property type="term" value="F:Wnt receptor activity"/>
    <property type="evidence" value="ECO:0007669"/>
    <property type="project" value="TreeGrafter"/>
</dbReference>
<dbReference type="InterPro" id="IPR050778">
    <property type="entry name" value="Cueball_EGF_LRP_Nidogen"/>
</dbReference>
<feature type="domain" description="Sushi" evidence="16">
    <location>
        <begin position="864"/>
        <end position="925"/>
    </location>
</feature>
<evidence type="ECO:0000256" key="10">
    <source>
        <dbReference type="ARBA" id="ARBA00023170"/>
    </source>
</evidence>
<dbReference type="GO" id="GO:0005886">
    <property type="term" value="C:plasma membrane"/>
    <property type="evidence" value="ECO:0007669"/>
    <property type="project" value="TreeGrafter"/>
</dbReference>
<dbReference type="GO" id="GO:0060070">
    <property type="term" value="P:canonical Wnt signaling pathway"/>
    <property type="evidence" value="ECO:0007669"/>
    <property type="project" value="TreeGrafter"/>
</dbReference>
<evidence type="ECO:0000256" key="12">
    <source>
        <dbReference type="PROSITE-ProRule" id="PRU00124"/>
    </source>
</evidence>
<evidence type="ECO:0000256" key="13">
    <source>
        <dbReference type="PROSITE-ProRule" id="PRU00302"/>
    </source>
</evidence>
<dbReference type="PANTHER" id="PTHR46513:SF13">
    <property type="entry name" value="EGF-LIKE DOMAIN-CONTAINING PROTEIN"/>
    <property type="match status" value="1"/>
</dbReference>
<dbReference type="CDD" id="cd00112">
    <property type="entry name" value="LDLa"/>
    <property type="match status" value="2"/>
</dbReference>
<proteinExistence type="predicted"/>
<accession>A0A8S1F9B1</accession>
<dbReference type="CDD" id="cd00195">
    <property type="entry name" value="UBCc_UEV"/>
    <property type="match status" value="1"/>
</dbReference>
<evidence type="ECO:0000256" key="9">
    <source>
        <dbReference type="ARBA" id="ARBA00023157"/>
    </source>
</evidence>
<keyword evidence="10" id="KW-0675">Receptor</keyword>
<dbReference type="InterPro" id="IPR018097">
    <property type="entry name" value="EGF_Ca-bd_CS"/>
</dbReference>
<feature type="domain" description="UBC core" evidence="15">
    <location>
        <begin position="85"/>
        <end position="243"/>
    </location>
</feature>
<evidence type="ECO:0000256" key="11">
    <source>
        <dbReference type="ARBA" id="ARBA00023180"/>
    </source>
</evidence>
<feature type="disulfide bond" evidence="13">
    <location>
        <begin position="968"/>
        <end position="995"/>
    </location>
</feature>
<dbReference type="PROSITE" id="PS50068">
    <property type="entry name" value="LDLRA_2"/>
    <property type="match status" value="2"/>
</dbReference>
<evidence type="ECO:0000313" key="17">
    <source>
        <dbReference type="EMBL" id="CAB3408313.1"/>
    </source>
</evidence>
<evidence type="ECO:0000256" key="14">
    <source>
        <dbReference type="PROSITE-ProRule" id="PRU00461"/>
    </source>
</evidence>
<dbReference type="InterPro" id="IPR011042">
    <property type="entry name" value="6-blade_b-propeller_TolB-like"/>
</dbReference>
<dbReference type="SMART" id="SM00192">
    <property type="entry name" value="LDLa"/>
    <property type="match status" value="2"/>
</dbReference>
<dbReference type="InterPro" id="IPR000608">
    <property type="entry name" value="UBC"/>
</dbReference>
<dbReference type="Proteomes" id="UP000494206">
    <property type="component" value="Unassembled WGS sequence"/>
</dbReference>
<dbReference type="SUPFAM" id="SSF57535">
    <property type="entry name" value="Complement control module/SCR domain"/>
    <property type="match status" value="2"/>
</dbReference>
<feature type="domain" description="Sushi" evidence="16">
    <location>
        <begin position="933"/>
        <end position="997"/>
    </location>
</feature>
<dbReference type="InterPro" id="IPR023415">
    <property type="entry name" value="LDLR_class-A_CS"/>
</dbReference>
<dbReference type="PRINTS" id="PR00261">
    <property type="entry name" value="LDLRECEPTOR"/>
</dbReference>
<organism evidence="17 18">
    <name type="scientific">Caenorhabditis bovis</name>
    <dbReference type="NCBI Taxonomy" id="2654633"/>
    <lineage>
        <taxon>Eukaryota</taxon>
        <taxon>Metazoa</taxon>
        <taxon>Ecdysozoa</taxon>
        <taxon>Nematoda</taxon>
        <taxon>Chromadorea</taxon>
        <taxon>Rhabditida</taxon>
        <taxon>Rhabditina</taxon>
        <taxon>Rhabditomorpha</taxon>
        <taxon>Rhabditoidea</taxon>
        <taxon>Rhabditidae</taxon>
        <taxon>Peloderinae</taxon>
        <taxon>Caenorhabditis</taxon>
    </lineage>
</organism>
<dbReference type="SUPFAM" id="SSF57196">
    <property type="entry name" value="EGF/Laminin"/>
    <property type="match status" value="1"/>
</dbReference>
<dbReference type="InterPro" id="IPR000033">
    <property type="entry name" value="LDLR_classB_rpt"/>
</dbReference>
<evidence type="ECO:0000313" key="18">
    <source>
        <dbReference type="Proteomes" id="UP000494206"/>
    </source>
</evidence>
<evidence type="ECO:0000256" key="5">
    <source>
        <dbReference type="ARBA" id="ARBA00022729"/>
    </source>
</evidence>
<keyword evidence="18" id="KW-1185">Reference proteome</keyword>
<dbReference type="Gene3D" id="3.10.110.10">
    <property type="entry name" value="Ubiquitin Conjugating Enzyme"/>
    <property type="match status" value="1"/>
</dbReference>
<dbReference type="PROSITE" id="PS01209">
    <property type="entry name" value="LDLRA_1"/>
    <property type="match status" value="1"/>
</dbReference>
<comment type="caution">
    <text evidence="17">The sequence shown here is derived from an EMBL/GenBank/DDBJ whole genome shotgun (WGS) entry which is preliminary data.</text>
</comment>
<protein>
    <recommendedName>
        <fullName evidence="19">Sushi domain-containing protein</fullName>
    </recommendedName>
</protein>
<feature type="repeat" description="LDL-receptor class B" evidence="14">
    <location>
        <begin position="658"/>
        <end position="702"/>
    </location>
</feature>
<dbReference type="FunFam" id="2.120.10.30:FF:000241">
    <property type="entry name" value="Low-density lipoprotein receptor-related protein 6"/>
    <property type="match status" value="1"/>
</dbReference>
<evidence type="ECO:0000256" key="3">
    <source>
        <dbReference type="ARBA" id="ARBA00022583"/>
    </source>
</evidence>
<evidence type="ECO:0000256" key="2">
    <source>
        <dbReference type="ARBA" id="ARBA00022536"/>
    </source>
</evidence>
<keyword evidence="4" id="KW-0812">Transmembrane</keyword>
<dbReference type="GO" id="GO:0005509">
    <property type="term" value="F:calcium ion binding"/>
    <property type="evidence" value="ECO:0007669"/>
    <property type="project" value="InterPro"/>
</dbReference>
<dbReference type="Pfam" id="PF00179">
    <property type="entry name" value="UQ_con"/>
    <property type="match status" value="1"/>
</dbReference>
<gene>
    <name evidence="17" type="ORF">CBOVIS_LOCUS10105</name>
</gene>
<dbReference type="SUPFAM" id="SSF54495">
    <property type="entry name" value="UBC-like"/>
    <property type="match status" value="1"/>
</dbReference>
<feature type="disulfide bond" evidence="12">
    <location>
        <begin position="851"/>
        <end position="866"/>
    </location>
</feature>
<dbReference type="SUPFAM" id="SSF63825">
    <property type="entry name" value="YWTD domain"/>
    <property type="match status" value="1"/>
</dbReference>
<dbReference type="Pfam" id="PF07645">
    <property type="entry name" value="EGF_CA"/>
    <property type="match status" value="1"/>
</dbReference>
<keyword evidence="3" id="KW-0254">Endocytosis</keyword>
<dbReference type="PROSITE" id="PS50923">
    <property type="entry name" value="SUSHI"/>
    <property type="match status" value="2"/>
</dbReference>
<dbReference type="PROSITE" id="PS01187">
    <property type="entry name" value="EGF_CA"/>
    <property type="match status" value="1"/>
</dbReference>
<evidence type="ECO:0000256" key="1">
    <source>
        <dbReference type="ARBA" id="ARBA00004167"/>
    </source>
</evidence>
<dbReference type="SUPFAM" id="SSF57424">
    <property type="entry name" value="LDL receptor-like module"/>
    <property type="match status" value="2"/>
</dbReference>
<dbReference type="GO" id="GO:0006897">
    <property type="term" value="P:endocytosis"/>
    <property type="evidence" value="ECO:0007669"/>
    <property type="project" value="UniProtKB-KW"/>
</dbReference>
<dbReference type="Gene3D" id="2.120.10.30">
    <property type="entry name" value="TolB, C-terminal domain"/>
    <property type="match status" value="1"/>
</dbReference>
<dbReference type="Gene3D" id="2.40.128.620">
    <property type="match status" value="1"/>
</dbReference>
<keyword evidence="5" id="KW-0732">Signal</keyword>
<reference evidence="17 18" key="1">
    <citation type="submission" date="2020-04" db="EMBL/GenBank/DDBJ databases">
        <authorList>
            <person name="Laetsch R D."/>
            <person name="Stevens L."/>
            <person name="Kumar S."/>
            <person name="Blaxter L. M."/>
        </authorList>
    </citation>
    <scope>NUCLEOTIDE SEQUENCE [LARGE SCALE GENOMIC DNA]</scope>
</reference>
<keyword evidence="2" id="KW-0245">EGF-like domain</keyword>
<dbReference type="Pfam" id="PF00058">
    <property type="entry name" value="Ldl_recept_b"/>
    <property type="match status" value="2"/>
</dbReference>
<keyword evidence="8" id="KW-0472">Membrane</keyword>
<dbReference type="SMART" id="SM00179">
    <property type="entry name" value="EGF_CA"/>
    <property type="match status" value="1"/>
</dbReference>